<comment type="similarity">
    <text evidence="2">Belongs to the DODA-type extradiol aromatic ring-opening dioxygenase family.</text>
</comment>
<evidence type="ECO:0000256" key="1">
    <source>
        <dbReference type="ARBA" id="ARBA00001947"/>
    </source>
</evidence>
<keyword evidence="5" id="KW-0560">Oxidoreductase</keyword>
<comment type="caution">
    <text evidence="7">The sequence shown here is derived from an EMBL/GenBank/DDBJ whole genome shotgun (WGS) entry which is preliminary data.</text>
</comment>
<dbReference type="GO" id="GO:0008198">
    <property type="term" value="F:ferrous iron binding"/>
    <property type="evidence" value="ECO:0007669"/>
    <property type="project" value="InterPro"/>
</dbReference>
<dbReference type="SUPFAM" id="SSF53213">
    <property type="entry name" value="LigB-like"/>
    <property type="match status" value="1"/>
</dbReference>
<dbReference type="PANTHER" id="PTHR30096:SF0">
    <property type="entry name" value="4,5-DOPA DIOXYGENASE EXTRADIOL-LIKE PROTEIN"/>
    <property type="match status" value="1"/>
</dbReference>
<sequence>MAESFGRQKSEKEKAGSMTATNRLPVWFIPHGGGPCFFMDPPAKAPNAWKAMEAYLRGIPAAVGQQRPRAILIISGHWQENRPTVTAAANPPLIYDYFGFPPHTYDLRYPSPGDPELAAEVIARLKAAGIDSGEDLSRGFDHGVFIPLLLLYPDADIPVVQLSMVHPLDPARHIAIGRALAPLRDEGVLIIGSGLSFHNLQNFYGADRRVLAVAETFDAWLTKAVTNADPAARDAALAAWDQAPGARISQPYEDHLIPLMVAAGAAGADQGVRDYSDHVFGAPISGYRFG</sequence>
<accession>A0A8B6LZT1</accession>
<evidence type="ECO:0000313" key="8">
    <source>
        <dbReference type="Proteomes" id="UP000485880"/>
    </source>
</evidence>
<evidence type="ECO:0000313" key="7">
    <source>
        <dbReference type="EMBL" id="VTZ48291.1"/>
    </source>
</evidence>
<organism evidence="7 8">
    <name type="scientific">Methylocella tundrae</name>
    <dbReference type="NCBI Taxonomy" id="227605"/>
    <lineage>
        <taxon>Bacteria</taxon>
        <taxon>Pseudomonadati</taxon>
        <taxon>Pseudomonadota</taxon>
        <taxon>Alphaproteobacteria</taxon>
        <taxon>Hyphomicrobiales</taxon>
        <taxon>Beijerinckiaceae</taxon>
        <taxon>Methylocella</taxon>
    </lineage>
</organism>
<evidence type="ECO:0000256" key="4">
    <source>
        <dbReference type="ARBA" id="ARBA00022833"/>
    </source>
</evidence>
<evidence type="ECO:0000256" key="5">
    <source>
        <dbReference type="ARBA" id="ARBA00023002"/>
    </source>
</evidence>
<name>A0A8B6LZT1_METTU</name>
<dbReference type="GO" id="GO:0008270">
    <property type="term" value="F:zinc ion binding"/>
    <property type="evidence" value="ECO:0007669"/>
    <property type="project" value="InterPro"/>
</dbReference>
<keyword evidence="3" id="KW-0479">Metal-binding</keyword>
<comment type="cofactor">
    <cofactor evidence="1">
        <name>Zn(2+)</name>
        <dbReference type="ChEBI" id="CHEBI:29105"/>
    </cofactor>
</comment>
<evidence type="ECO:0000259" key="6">
    <source>
        <dbReference type="Pfam" id="PF02900"/>
    </source>
</evidence>
<keyword evidence="4" id="KW-0862">Zinc</keyword>
<dbReference type="Pfam" id="PF02900">
    <property type="entry name" value="LigB"/>
    <property type="match status" value="1"/>
</dbReference>
<keyword evidence="8" id="KW-1185">Reference proteome</keyword>
<reference evidence="7 8" key="1">
    <citation type="submission" date="2019-05" db="EMBL/GenBank/DDBJ databases">
        <authorList>
            <person name="Farhan Ul Haque M."/>
        </authorList>
    </citation>
    <scope>NUCLEOTIDE SEQUENCE [LARGE SCALE GENOMIC DNA]</scope>
    <source>
        <strain evidence="7">2</strain>
    </source>
</reference>
<dbReference type="GO" id="GO:0016702">
    <property type="term" value="F:oxidoreductase activity, acting on single donors with incorporation of molecular oxygen, incorporation of two atoms of oxygen"/>
    <property type="evidence" value="ECO:0007669"/>
    <property type="project" value="UniProtKB-ARBA"/>
</dbReference>
<evidence type="ECO:0000256" key="2">
    <source>
        <dbReference type="ARBA" id="ARBA00007581"/>
    </source>
</evidence>
<dbReference type="PANTHER" id="PTHR30096">
    <property type="entry name" value="4,5-DOPA DIOXYGENASE EXTRADIOL-LIKE PROTEIN"/>
    <property type="match status" value="1"/>
</dbReference>
<proteinExistence type="inferred from homology"/>
<dbReference type="CDD" id="cd07363">
    <property type="entry name" value="45_DOPA_Dioxygenase"/>
    <property type="match status" value="1"/>
</dbReference>
<evidence type="ECO:0000256" key="3">
    <source>
        <dbReference type="ARBA" id="ARBA00022723"/>
    </source>
</evidence>
<dbReference type="Gene3D" id="3.40.830.10">
    <property type="entry name" value="LigB-like"/>
    <property type="match status" value="1"/>
</dbReference>
<dbReference type="InterPro" id="IPR004183">
    <property type="entry name" value="Xdiol_dOase_suB"/>
</dbReference>
<dbReference type="Proteomes" id="UP000485880">
    <property type="component" value="Unassembled WGS sequence"/>
</dbReference>
<dbReference type="EMBL" id="CABFMQ020000001">
    <property type="protein sequence ID" value="VTZ48291.1"/>
    <property type="molecule type" value="Genomic_DNA"/>
</dbReference>
<gene>
    <name evidence="7" type="ORF">MPC4_10241</name>
</gene>
<dbReference type="PIRSF" id="PIRSF006157">
    <property type="entry name" value="Doxgns_DODA"/>
    <property type="match status" value="1"/>
</dbReference>
<keyword evidence="7" id="KW-0223">Dioxygenase</keyword>
<feature type="domain" description="Extradiol ring-cleavage dioxygenase class III enzyme subunit B" evidence="6">
    <location>
        <begin position="28"/>
        <end position="271"/>
    </location>
</feature>
<protein>
    <submittedName>
        <fullName evidence="7">Extradiol ring-cleavage dioxygenase class III protein subunit B</fullName>
    </submittedName>
</protein>
<dbReference type="InterPro" id="IPR014436">
    <property type="entry name" value="Extradiol_dOase_DODA"/>
</dbReference>
<dbReference type="AlphaFoldDB" id="A0A8B6LZT1"/>